<dbReference type="AlphaFoldDB" id="A0A6A4ZJG8"/>
<dbReference type="EMBL" id="VJMH01001482">
    <property type="protein sequence ID" value="KAF0711893.1"/>
    <property type="molecule type" value="Genomic_DNA"/>
</dbReference>
<feature type="compositionally biased region" description="Low complexity" evidence="1">
    <location>
        <begin position="98"/>
        <end position="108"/>
    </location>
</feature>
<comment type="caution">
    <text evidence="2">The sequence shown here is derived from an EMBL/GenBank/DDBJ whole genome shotgun (WGS) entry which is preliminary data.</text>
</comment>
<evidence type="ECO:0000256" key="1">
    <source>
        <dbReference type="SAM" id="MobiDB-lite"/>
    </source>
</evidence>
<protein>
    <submittedName>
        <fullName evidence="2">Uncharacterized protein</fullName>
    </submittedName>
</protein>
<proteinExistence type="predicted"/>
<feature type="region of interest" description="Disordered" evidence="1">
    <location>
        <begin position="94"/>
        <end position="116"/>
    </location>
</feature>
<organism evidence="2">
    <name type="scientific">Aphanomyces stellatus</name>
    <dbReference type="NCBI Taxonomy" id="120398"/>
    <lineage>
        <taxon>Eukaryota</taxon>
        <taxon>Sar</taxon>
        <taxon>Stramenopiles</taxon>
        <taxon>Oomycota</taxon>
        <taxon>Saprolegniomycetes</taxon>
        <taxon>Saprolegniales</taxon>
        <taxon>Verrucalvaceae</taxon>
        <taxon>Aphanomyces</taxon>
    </lineage>
</organism>
<sequence length="138" mass="14940">RRVSASPPRQPPPAKRCTICTVKPRLFEKSSKKLALCTQCRQAVCEACIESDVCFSCVFAHRKLRHQSLGSSSETATVASASLVETPVVVQSHREAGRAATASAAAARRPSKWDDVAQPQTTKHVTDLGYVTAMYPNV</sequence>
<feature type="non-terminal residue" evidence="2">
    <location>
        <position position="1"/>
    </location>
</feature>
<accession>A0A6A4ZJG8</accession>
<name>A0A6A4ZJG8_9STRA</name>
<evidence type="ECO:0000313" key="2">
    <source>
        <dbReference type="EMBL" id="KAF0711893.1"/>
    </source>
</evidence>
<gene>
    <name evidence="2" type="ORF">As57867_004981</name>
</gene>
<reference evidence="2" key="1">
    <citation type="submission" date="2019-06" db="EMBL/GenBank/DDBJ databases">
        <title>Genomics analysis of Aphanomyces spp. identifies a new class of oomycete effector associated with host adaptation.</title>
        <authorList>
            <person name="Gaulin E."/>
        </authorList>
    </citation>
    <scope>NUCLEOTIDE SEQUENCE</scope>
    <source>
        <strain evidence="2">CBS 578.67</strain>
    </source>
</reference>